<dbReference type="EMBL" id="MU866759">
    <property type="protein sequence ID" value="KAK4170804.1"/>
    <property type="molecule type" value="Genomic_DNA"/>
</dbReference>
<sequence length="59" mass="6470">MSSCGVIRLLGHAVYLATWVPRIPESDIQDLWDALESALNGKKASLETPLVIIFATKTE</sequence>
<reference evidence="1" key="2">
    <citation type="submission" date="2023-05" db="EMBL/GenBank/DDBJ databases">
        <authorList>
            <consortium name="Lawrence Berkeley National Laboratory"/>
            <person name="Steindorff A."/>
            <person name="Hensen N."/>
            <person name="Bonometti L."/>
            <person name="Westerberg I."/>
            <person name="Brannstrom I.O."/>
            <person name="Guillou S."/>
            <person name="Cros-Aarteil S."/>
            <person name="Calhoun S."/>
            <person name="Haridas S."/>
            <person name="Kuo A."/>
            <person name="Mondo S."/>
            <person name="Pangilinan J."/>
            <person name="Riley R."/>
            <person name="Labutti K."/>
            <person name="Andreopoulos B."/>
            <person name="Lipzen A."/>
            <person name="Chen C."/>
            <person name="Yanf M."/>
            <person name="Daum C."/>
            <person name="Ng V."/>
            <person name="Clum A."/>
            <person name="Ohm R."/>
            <person name="Martin F."/>
            <person name="Silar P."/>
            <person name="Natvig D."/>
            <person name="Lalanne C."/>
            <person name="Gautier V."/>
            <person name="Ament-Velasquez S.L."/>
            <person name="Kruys A."/>
            <person name="Hutchinson M.I."/>
            <person name="Powell A.J."/>
            <person name="Barry K."/>
            <person name="Miller A.N."/>
            <person name="Grigoriev I.V."/>
            <person name="Debuchy R."/>
            <person name="Gladieux P."/>
            <person name="Thoren M.H."/>
            <person name="Johannesson H."/>
        </authorList>
    </citation>
    <scope>NUCLEOTIDE SEQUENCE</scope>
    <source>
        <strain evidence="1">CBS 892.96</strain>
    </source>
</reference>
<dbReference type="AlphaFoldDB" id="A0AAN6VW05"/>
<evidence type="ECO:0000313" key="2">
    <source>
        <dbReference type="Proteomes" id="UP001302321"/>
    </source>
</evidence>
<keyword evidence="2" id="KW-1185">Reference proteome</keyword>
<name>A0AAN6VW05_9PEZI</name>
<gene>
    <name evidence="1" type="ORF">QBC36DRAFT_200680</name>
</gene>
<comment type="caution">
    <text evidence="1">The sequence shown here is derived from an EMBL/GenBank/DDBJ whole genome shotgun (WGS) entry which is preliminary data.</text>
</comment>
<protein>
    <submittedName>
        <fullName evidence="1">Uncharacterized protein</fullName>
    </submittedName>
</protein>
<evidence type="ECO:0000313" key="1">
    <source>
        <dbReference type="EMBL" id="KAK4170804.1"/>
    </source>
</evidence>
<accession>A0AAN6VW05</accession>
<dbReference type="Proteomes" id="UP001302321">
    <property type="component" value="Unassembled WGS sequence"/>
</dbReference>
<reference evidence="1" key="1">
    <citation type="journal article" date="2023" name="Mol. Phylogenet. Evol.">
        <title>Genome-scale phylogeny and comparative genomics of the fungal order Sordariales.</title>
        <authorList>
            <person name="Hensen N."/>
            <person name="Bonometti L."/>
            <person name="Westerberg I."/>
            <person name="Brannstrom I.O."/>
            <person name="Guillou S."/>
            <person name="Cros-Aarteil S."/>
            <person name="Calhoun S."/>
            <person name="Haridas S."/>
            <person name="Kuo A."/>
            <person name="Mondo S."/>
            <person name="Pangilinan J."/>
            <person name="Riley R."/>
            <person name="LaButti K."/>
            <person name="Andreopoulos B."/>
            <person name="Lipzen A."/>
            <person name="Chen C."/>
            <person name="Yan M."/>
            <person name="Daum C."/>
            <person name="Ng V."/>
            <person name="Clum A."/>
            <person name="Steindorff A."/>
            <person name="Ohm R.A."/>
            <person name="Martin F."/>
            <person name="Silar P."/>
            <person name="Natvig D.O."/>
            <person name="Lalanne C."/>
            <person name="Gautier V."/>
            <person name="Ament-Velasquez S.L."/>
            <person name="Kruys A."/>
            <person name="Hutchinson M.I."/>
            <person name="Powell A.J."/>
            <person name="Barry K."/>
            <person name="Miller A.N."/>
            <person name="Grigoriev I.V."/>
            <person name="Debuchy R."/>
            <person name="Gladieux P."/>
            <person name="Hiltunen Thoren M."/>
            <person name="Johannesson H."/>
        </authorList>
    </citation>
    <scope>NUCLEOTIDE SEQUENCE</scope>
    <source>
        <strain evidence="1">CBS 892.96</strain>
    </source>
</reference>
<proteinExistence type="predicted"/>
<organism evidence="1 2">
    <name type="scientific">Triangularia setosa</name>
    <dbReference type="NCBI Taxonomy" id="2587417"/>
    <lineage>
        <taxon>Eukaryota</taxon>
        <taxon>Fungi</taxon>
        <taxon>Dikarya</taxon>
        <taxon>Ascomycota</taxon>
        <taxon>Pezizomycotina</taxon>
        <taxon>Sordariomycetes</taxon>
        <taxon>Sordariomycetidae</taxon>
        <taxon>Sordariales</taxon>
        <taxon>Podosporaceae</taxon>
        <taxon>Triangularia</taxon>
    </lineage>
</organism>